<proteinExistence type="predicted"/>
<keyword evidence="3" id="KW-1003">Cell membrane</keyword>
<name>A0ABX4HQN8_9BACI</name>
<evidence type="ECO:0000256" key="2">
    <source>
        <dbReference type="ARBA" id="ARBA00022448"/>
    </source>
</evidence>
<feature type="transmembrane region" description="Helical" evidence="7">
    <location>
        <begin position="294"/>
        <end position="316"/>
    </location>
</feature>
<evidence type="ECO:0000256" key="1">
    <source>
        <dbReference type="ARBA" id="ARBA00004651"/>
    </source>
</evidence>
<keyword evidence="10" id="KW-1185">Reference proteome</keyword>
<dbReference type="EMBL" id="NSGH01000011">
    <property type="protein sequence ID" value="PBB05528.1"/>
    <property type="molecule type" value="Genomic_DNA"/>
</dbReference>
<evidence type="ECO:0000256" key="6">
    <source>
        <dbReference type="ARBA" id="ARBA00023136"/>
    </source>
</evidence>
<feature type="transmembrane region" description="Helical" evidence="7">
    <location>
        <begin position="7"/>
        <end position="26"/>
    </location>
</feature>
<feature type="transmembrane region" description="Helical" evidence="7">
    <location>
        <begin position="97"/>
        <end position="115"/>
    </location>
</feature>
<feature type="transmembrane region" description="Helical" evidence="7">
    <location>
        <begin position="75"/>
        <end position="91"/>
    </location>
</feature>
<keyword evidence="4 7" id="KW-0812">Transmembrane</keyword>
<dbReference type="Pfam" id="PF06779">
    <property type="entry name" value="MFS_4"/>
    <property type="match status" value="1"/>
</dbReference>
<keyword evidence="6 7" id="KW-0472">Membrane</keyword>
<evidence type="ECO:0000256" key="7">
    <source>
        <dbReference type="SAM" id="Phobius"/>
    </source>
</evidence>
<evidence type="ECO:0000256" key="5">
    <source>
        <dbReference type="ARBA" id="ARBA00022989"/>
    </source>
</evidence>
<feature type="transmembrane region" description="Helical" evidence="7">
    <location>
        <begin position="240"/>
        <end position="259"/>
    </location>
</feature>
<reference evidence="9 10" key="1">
    <citation type="submission" date="2017-08" db="EMBL/GenBank/DDBJ databases">
        <title>Salimicrobium alkalisoli sp. nov., isolated from saline alkaline soil.</title>
        <authorList>
            <person name="Zhang G."/>
            <person name="Xiong Q."/>
        </authorList>
    </citation>
    <scope>NUCLEOTIDE SEQUENCE [LARGE SCALE GENOMIC DNA]</scope>
    <source>
        <strain evidence="9 10">WN024</strain>
    </source>
</reference>
<organism evidence="9 10">
    <name type="scientific">Salimicrobium humidisoli</name>
    <dbReference type="NCBI Taxonomy" id="2029857"/>
    <lineage>
        <taxon>Bacteria</taxon>
        <taxon>Bacillati</taxon>
        <taxon>Bacillota</taxon>
        <taxon>Bacilli</taxon>
        <taxon>Bacillales</taxon>
        <taxon>Bacillaceae</taxon>
        <taxon>Salimicrobium</taxon>
    </lineage>
</organism>
<evidence type="ECO:0000313" key="9">
    <source>
        <dbReference type="EMBL" id="PBB05528.1"/>
    </source>
</evidence>
<feature type="transmembrane region" description="Helical" evidence="7">
    <location>
        <begin position="202"/>
        <end position="220"/>
    </location>
</feature>
<dbReference type="Gene3D" id="1.20.1250.20">
    <property type="entry name" value="MFS general substrate transporter like domains"/>
    <property type="match status" value="2"/>
</dbReference>
<keyword evidence="5 7" id="KW-1133">Transmembrane helix</keyword>
<dbReference type="PANTHER" id="PTHR43124:SF3">
    <property type="entry name" value="CHLORAMPHENICOL EFFLUX PUMP RV0191"/>
    <property type="match status" value="1"/>
</dbReference>
<comment type="caution">
    <text evidence="9">The sequence shown here is derived from an EMBL/GenBank/DDBJ whole genome shotgun (WGS) entry which is preliminary data.</text>
</comment>
<feature type="transmembrane region" description="Helical" evidence="7">
    <location>
        <begin position="271"/>
        <end position="288"/>
    </location>
</feature>
<dbReference type="PROSITE" id="PS50850">
    <property type="entry name" value="MFS"/>
    <property type="match status" value="1"/>
</dbReference>
<accession>A0ABX4HQN8</accession>
<dbReference type="InterPro" id="IPR050189">
    <property type="entry name" value="MFS_Efflux_Transporters"/>
</dbReference>
<keyword evidence="2" id="KW-0813">Transport</keyword>
<protein>
    <recommendedName>
        <fullName evidence="8">Major facilitator superfamily (MFS) profile domain-containing protein</fullName>
    </recommendedName>
</protein>
<comment type="subcellular location">
    <subcellularLocation>
        <location evidence="1">Cell membrane</location>
        <topology evidence="1">Multi-pass membrane protein</topology>
    </subcellularLocation>
</comment>
<feature type="transmembrane region" description="Helical" evidence="7">
    <location>
        <begin position="135"/>
        <end position="156"/>
    </location>
</feature>
<feature type="transmembrane region" description="Helical" evidence="7">
    <location>
        <begin position="46"/>
        <end position="68"/>
    </location>
</feature>
<sequence>MKRLEIPPISILGLLALAIIFGWFRYGYGLLLPDFRESFGLSASVLGVISSLTFITFLTGALTVIIFISKSGPRLMILGGILTASTGLLVASLTDSWLVFAGAYLVAGLSSGLTWTSFSESVSENVRKHIQKRTLSIISTGSTIGLVFISLLYILLDGAWRWIWGGGAMVGYLILLWAYKSVPSQQRNKERTAIKMRDLQPLFTKASLPFYLASFLFGLTESTYWTYAADFVTENFSVPNANAILFLVAGAGGISGLFGGDLISRMGMRRSFVLTIFLYSLSIAVLYFSDGWFFVMTSAFVFGASFMLYAAYLPIWSARVFPEIPAQGFSICVIILNVGAIIGPAAFGWMLTFAAYKLIFWLRESWRCRNCWYFLCEHRIMEKMPLRNEQCQSNREIHTG</sequence>
<dbReference type="Proteomes" id="UP000217561">
    <property type="component" value="Unassembled WGS sequence"/>
</dbReference>
<dbReference type="InterPro" id="IPR010645">
    <property type="entry name" value="MFS_4"/>
</dbReference>
<feature type="transmembrane region" description="Helical" evidence="7">
    <location>
        <begin position="162"/>
        <end position="182"/>
    </location>
</feature>
<dbReference type="PANTHER" id="PTHR43124">
    <property type="entry name" value="PURINE EFFLUX PUMP PBUE"/>
    <property type="match status" value="1"/>
</dbReference>
<feature type="domain" description="Major facilitator superfamily (MFS) profile" evidence="8">
    <location>
        <begin position="10"/>
        <end position="400"/>
    </location>
</feature>
<dbReference type="InterPro" id="IPR036259">
    <property type="entry name" value="MFS_trans_sf"/>
</dbReference>
<evidence type="ECO:0000313" key="10">
    <source>
        <dbReference type="Proteomes" id="UP000217561"/>
    </source>
</evidence>
<evidence type="ECO:0000256" key="3">
    <source>
        <dbReference type="ARBA" id="ARBA00022475"/>
    </source>
</evidence>
<dbReference type="SUPFAM" id="SSF103473">
    <property type="entry name" value="MFS general substrate transporter"/>
    <property type="match status" value="1"/>
</dbReference>
<gene>
    <name evidence="9" type="ORF">CKW00_08040</name>
</gene>
<dbReference type="RefSeq" id="WP_095822152.1">
    <property type="nucleotide sequence ID" value="NZ_NSGH01000011.1"/>
</dbReference>
<feature type="transmembrane region" description="Helical" evidence="7">
    <location>
        <begin position="328"/>
        <end position="356"/>
    </location>
</feature>
<evidence type="ECO:0000259" key="8">
    <source>
        <dbReference type="PROSITE" id="PS50850"/>
    </source>
</evidence>
<dbReference type="InterPro" id="IPR020846">
    <property type="entry name" value="MFS_dom"/>
</dbReference>
<evidence type="ECO:0000256" key="4">
    <source>
        <dbReference type="ARBA" id="ARBA00022692"/>
    </source>
</evidence>